<dbReference type="EMBL" id="PDUG01000007">
    <property type="protein sequence ID" value="PIC14384.1"/>
    <property type="molecule type" value="Genomic_DNA"/>
</dbReference>
<dbReference type="Proteomes" id="UP000230233">
    <property type="component" value="Unassembled WGS sequence"/>
</dbReference>
<evidence type="ECO:0000313" key="2">
    <source>
        <dbReference type="EMBL" id="PIC14384.1"/>
    </source>
</evidence>
<evidence type="ECO:0008006" key="4">
    <source>
        <dbReference type="Google" id="ProtNLM"/>
    </source>
</evidence>
<accession>A0A2G5SH27</accession>
<keyword evidence="3" id="KW-1185">Reference proteome</keyword>
<protein>
    <recommendedName>
        <fullName evidence="4">SCP domain-containing protein</fullName>
    </recommendedName>
</protein>
<proteinExistence type="predicted"/>
<organism evidence="2 3">
    <name type="scientific">Caenorhabditis nigoni</name>
    <dbReference type="NCBI Taxonomy" id="1611254"/>
    <lineage>
        <taxon>Eukaryota</taxon>
        <taxon>Metazoa</taxon>
        <taxon>Ecdysozoa</taxon>
        <taxon>Nematoda</taxon>
        <taxon>Chromadorea</taxon>
        <taxon>Rhabditida</taxon>
        <taxon>Rhabditina</taxon>
        <taxon>Rhabditomorpha</taxon>
        <taxon>Rhabditoidea</taxon>
        <taxon>Rhabditidae</taxon>
        <taxon>Peloderinae</taxon>
        <taxon>Caenorhabditis</taxon>
    </lineage>
</organism>
<dbReference type="OrthoDB" id="5905318at2759"/>
<reference evidence="3" key="1">
    <citation type="submission" date="2017-10" db="EMBL/GenBank/DDBJ databases">
        <title>Rapid genome shrinkage in a self-fertile nematode reveals novel sperm competition proteins.</title>
        <authorList>
            <person name="Yin D."/>
            <person name="Schwarz E.M."/>
            <person name="Thomas C.G."/>
            <person name="Felde R.L."/>
            <person name="Korf I.F."/>
            <person name="Cutter A.D."/>
            <person name="Schartner C.M."/>
            <person name="Ralston E.J."/>
            <person name="Meyer B.J."/>
            <person name="Haag E.S."/>
        </authorList>
    </citation>
    <scope>NUCLEOTIDE SEQUENCE [LARGE SCALE GENOMIC DNA]</scope>
    <source>
        <strain evidence="3">JU1422</strain>
    </source>
</reference>
<evidence type="ECO:0000313" key="3">
    <source>
        <dbReference type="Proteomes" id="UP000230233"/>
    </source>
</evidence>
<dbReference type="Gene3D" id="3.40.33.10">
    <property type="entry name" value="CAP"/>
    <property type="match status" value="1"/>
</dbReference>
<dbReference type="SUPFAM" id="SSF55797">
    <property type="entry name" value="PR-1-like"/>
    <property type="match status" value="1"/>
</dbReference>
<dbReference type="AlphaFoldDB" id="A0A2G5SH27"/>
<comment type="caution">
    <text evidence="2">The sequence shown here is derived from an EMBL/GenBank/DDBJ whole genome shotgun (WGS) entry which is preliminary data.</text>
</comment>
<sequence length="129" mass="14652">MKLFILLLLLVSTAYNQYPRLPDYRRQRCADETNAYRSHYAKQHSIANMNKLDYNPELEQKLLDKWASIEQCPDTSVKYEDGFVFGLNVKNSKGLIHNLASNAGSMEIACIETTGCEDVPVLSIVMDFG</sequence>
<name>A0A2G5SH27_9PELO</name>
<gene>
    <name evidence="2" type="ORF">B9Z55_026720</name>
</gene>
<feature type="signal peptide" evidence="1">
    <location>
        <begin position="1"/>
        <end position="16"/>
    </location>
</feature>
<dbReference type="InterPro" id="IPR035940">
    <property type="entry name" value="CAP_sf"/>
</dbReference>
<keyword evidence="1" id="KW-0732">Signal</keyword>
<evidence type="ECO:0000256" key="1">
    <source>
        <dbReference type="SAM" id="SignalP"/>
    </source>
</evidence>
<feature type="chain" id="PRO_5013808140" description="SCP domain-containing protein" evidence="1">
    <location>
        <begin position="17"/>
        <end position="129"/>
    </location>
</feature>